<organism evidence="6 7">
    <name type="scientific">Pseudoxanthomonas winnipegensis</name>
    <dbReference type="NCBI Taxonomy" id="2480810"/>
    <lineage>
        <taxon>Bacteria</taxon>
        <taxon>Pseudomonadati</taxon>
        <taxon>Pseudomonadota</taxon>
        <taxon>Gammaproteobacteria</taxon>
        <taxon>Lysobacterales</taxon>
        <taxon>Lysobacteraceae</taxon>
        <taxon>Pseudoxanthomonas</taxon>
    </lineage>
</organism>
<dbReference type="Pfam" id="PF00126">
    <property type="entry name" value="HTH_1"/>
    <property type="match status" value="1"/>
</dbReference>
<evidence type="ECO:0000256" key="1">
    <source>
        <dbReference type="ARBA" id="ARBA00009437"/>
    </source>
</evidence>
<dbReference type="GO" id="GO:0003700">
    <property type="term" value="F:DNA-binding transcription factor activity"/>
    <property type="evidence" value="ECO:0007669"/>
    <property type="project" value="InterPro"/>
</dbReference>
<evidence type="ECO:0000256" key="3">
    <source>
        <dbReference type="ARBA" id="ARBA00023125"/>
    </source>
</evidence>
<accession>A0AAW8G834</accession>
<dbReference type="InterPro" id="IPR005119">
    <property type="entry name" value="LysR_subst-bd"/>
</dbReference>
<dbReference type="AlphaFoldDB" id="A0AAW8G834"/>
<evidence type="ECO:0000313" key="7">
    <source>
        <dbReference type="Proteomes" id="UP001234354"/>
    </source>
</evidence>
<dbReference type="InterPro" id="IPR036388">
    <property type="entry name" value="WH-like_DNA-bd_sf"/>
</dbReference>
<dbReference type="PANTHER" id="PTHR30537">
    <property type="entry name" value="HTH-TYPE TRANSCRIPTIONAL REGULATOR"/>
    <property type="match status" value="1"/>
</dbReference>
<dbReference type="InterPro" id="IPR036390">
    <property type="entry name" value="WH_DNA-bd_sf"/>
</dbReference>
<gene>
    <name evidence="6" type="ORF">QE383_000350</name>
</gene>
<dbReference type="PROSITE" id="PS50931">
    <property type="entry name" value="HTH_LYSR"/>
    <property type="match status" value="1"/>
</dbReference>
<dbReference type="Proteomes" id="UP001234354">
    <property type="component" value="Unassembled WGS sequence"/>
</dbReference>
<proteinExistence type="inferred from homology"/>
<dbReference type="FunFam" id="1.10.10.10:FF:000001">
    <property type="entry name" value="LysR family transcriptional regulator"/>
    <property type="match status" value="1"/>
</dbReference>
<feature type="domain" description="HTH lysR-type" evidence="5">
    <location>
        <begin position="1"/>
        <end position="60"/>
    </location>
</feature>
<dbReference type="Pfam" id="PF03466">
    <property type="entry name" value="LysR_substrate"/>
    <property type="match status" value="1"/>
</dbReference>
<name>A0AAW8G834_9GAMM</name>
<dbReference type="CDD" id="cd08474">
    <property type="entry name" value="PBP2_CrgA_like_5"/>
    <property type="match status" value="1"/>
</dbReference>
<evidence type="ECO:0000259" key="5">
    <source>
        <dbReference type="PROSITE" id="PS50931"/>
    </source>
</evidence>
<dbReference type="InterPro" id="IPR058163">
    <property type="entry name" value="LysR-type_TF_proteobact-type"/>
</dbReference>
<evidence type="ECO:0000256" key="2">
    <source>
        <dbReference type="ARBA" id="ARBA00023015"/>
    </source>
</evidence>
<evidence type="ECO:0000313" key="6">
    <source>
        <dbReference type="EMBL" id="MDQ1118042.1"/>
    </source>
</evidence>
<protein>
    <submittedName>
        <fullName evidence="6">DNA-binding transcriptional LysR family regulator</fullName>
    </submittedName>
</protein>
<dbReference type="InterPro" id="IPR000847">
    <property type="entry name" value="LysR_HTH_N"/>
</dbReference>
<dbReference type="GO" id="GO:0003677">
    <property type="term" value="F:DNA binding"/>
    <property type="evidence" value="ECO:0007669"/>
    <property type="project" value="UniProtKB-KW"/>
</dbReference>
<sequence>MTNQLGEMQAFVLVARAAGFREAARVAGISASKLSDAVKRLEARLGVRLLNRTTRSVGLTDAGKALLARIEPALRELDTATDAMSGFRSTPTGTLRLNVPVSAARLVLPRILPPFMARYPDISVEVLTQESFVDVIAAGCDAGIRYGERLQQDMIALPIGPRVQRSATAASPSYLDRRGRPAHPRDLFDHDCIRGRFPSGVVSEWEFEQGEDVITIVPRGQLLVELGGGVDLAIEAAVAGNGIVHLFEDWLQPHLASGALEPVLKPWWQTFQGPFLYYPNRALVPPPLRAFIDFARAQGA</sequence>
<dbReference type="Gene3D" id="3.40.190.290">
    <property type="match status" value="1"/>
</dbReference>
<dbReference type="SUPFAM" id="SSF53850">
    <property type="entry name" value="Periplasmic binding protein-like II"/>
    <property type="match status" value="1"/>
</dbReference>
<keyword evidence="3 6" id="KW-0238">DNA-binding</keyword>
<keyword evidence="2" id="KW-0805">Transcription regulation</keyword>
<dbReference type="PANTHER" id="PTHR30537:SF5">
    <property type="entry name" value="HTH-TYPE TRANSCRIPTIONAL ACTIVATOR TTDR-RELATED"/>
    <property type="match status" value="1"/>
</dbReference>
<evidence type="ECO:0000256" key="4">
    <source>
        <dbReference type="ARBA" id="ARBA00023163"/>
    </source>
</evidence>
<comment type="caution">
    <text evidence="6">The sequence shown here is derived from an EMBL/GenBank/DDBJ whole genome shotgun (WGS) entry which is preliminary data.</text>
</comment>
<dbReference type="Gene3D" id="1.10.10.10">
    <property type="entry name" value="Winged helix-like DNA-binding domain superfamily/Winged helix DNA-binding domain"/>
    <property type="match status" value="1"/>
</dbReference>
<dbReference type="EMBL" id="JAUTBB010000001">
    <property type="protein sequence ID" value="MDQ1118042.1"/>
    <property type="molecule type" value="Genomic_DNA"/>
</dbReference>
<dbReference type="SUPFAM" id="SSF46785">
    <property type="entry name" value="Winged helix' DNA-binding domain"/>
    <property type="match status" value="1"/>
</dbReference>
<keyword evidence="4" id="KW-0804">Transcription</keyword>
<comment type="similarity">
    <text evidence="1">Belongs to the LysR transcriptional regulatory family.</text>
</comment>
<reference evidence="6" key="1">
    <citation type="submission" date="2023-07" db="EMBL/GenBank/DDBJ databases">
        <title>Functional and genomic diversity of the sorghum phyllosphere microbiome.</title>
        <authorList>
            <person name="Shade A."/>
        </authorList>
    </citation>
    <scope>NUCLEOTIDE SEQUENCE</scope>
    <source>
        <strain evidence="6">SORGH_AS_0908</strain>
    </source>
</reference>